<evidence type="ECO:0000313" key="2">
    <source>
        <dbReference type="Proteomes" id="UP000765509"/>
    </source>
</evidence>
<dbReference type="EMBL" id="AVOT02007697">
    <property type="protein sequence ID" value="MBW0484465.1"/>
    <property type="molecule type" value="Genomic_DNA"/>
</dbReference>
<keyword evidence="2" id="KW-1185">Reference proteome</keyword>
<dbReference type="AlphaFoldDB" id="A0A9Q3GZU9"/>
<proteinExistence type="predicted"/>
<evidence type="ECO:0000313" key="1">
    <source>
        <dbReference type="EMBL" id="MBW0484465.1"/>
    </source>
</evidence>
<sequence length="114" mass="12819">MHPFDAPFWRGPPSYCTDAGVIQVNVRVHNQMTNDLGQMQMVASLQCQGWGKKSLAPTCFHTQGTFTLLAHPLHACLPTRYLLVWVSRLTADAHPLAHGNLRPISMDLLKHHMH</sequence>
<dbReference type="Proteomes" id="UP000765509">
    <property type="component" value="Unassembled WGS sequence"/>
</dbReference>
<reference evidence="1" key="1">
    <citation type="submission" date="2021-03" db="EMBL/GenBank/DDBJ databases">
        <title>Draft genome sequence of rust myrtle Austropuccinia psidii MF-1, a brazilian biotype.</title>
        <authorList>
            <person name="Quecine M.C."/>
            <person name="Pachon D.M.R."/>
            <person name="Bonatelli M.L."/>
            <person name="Correr F.H."/>
            <person name="Franceschini L.M."/>
            <person name="Leite T.F."/>
            <person name="Margarido G.R.A."/>
            <person name="Almeida C.A."/>
            <person name="Ferrarezi J.A."/>
            <person name="Labate C.A."/>
        </authorList>
    </citation>
    <scope>NUCLEOTIDE SEQUENCE</scope>
    <source>
        <strain evidence="1">MF-1</strain>
    </source>
</reference>
<protein>
    <submittedName>
        <fullName evidence="1">Uncharacterized protein</fullName>
    </submittedName>
</protein>
<accession>A0A9Q3GZU9</accession>
<gene>
    <name evidence="1" type="ORF">O181_024180</name>
</gene>
<organism evidence="1 2">
    <name type="scientific">Austropuccinia psidii MF-1</name>
    <dbReference type="NCBI Taxonomy" id="1389203"/>
    <lineage>
        <taxon>Eukaryota</taxon>
        <taxon>Fungi</taxon>
        <taxon>Dikarya</taxon>
        <taxon>Basidiomycota</taxon>
        <taxon>Pucciniomycotina</taxon>
        <taxon>Pucciniomycetes</taxon>
        <taxon>Pucciniales</taxon>
        <taxon>Sphaerophragmiaceae</taxon>
        <taxon>Austropuccinia</taxon>
    </lineage>
</organism>
<comment type="caution">
    <text evidence="1">The sequence shown here is derived from an EMBL/GenBank/DDBJ whole genome shotgun (WGS) entry which is preliminary data.</text>
</comment>
<name>A0A9Q3GZU9_9BASI</name>